<dbReference type="RefSeq" id="WP_345064460.1">
    <property type="nucleotide sequence ID" value="NZ_BAABCN010000002.1"/>
</dbReference>
<dbReference type="Proteomes" id="UP001501803">
    <property type="component" value="Unassembled WGS sequence"/>
</dbReference>
<gene>
    <name evidence="2" type="ORF">GCM10022381_06270</name>
</gene>
<dbReference type="EMBL" id="BAABCN010000002">
    <property type="protein sequence ID" value="GAA3865262.1"/>
    <property type="molecule type" value="Genomic_DNA"/>
</dbReference>
<evidence type="ECO:0000313" key="3">
    <source>
        <dbReference type="Proteomes" id="UP001501803"/>
    </source>
</evidence>
<comment type="caution">
    <text evidence="2">The sequence shown here is derived from an EMBL/GenBank/DDBJ whole genome shotgun (WGS) entry which is preliminary data.</text>
</comment>
<accession>A0ABP7K541</accession>
<proteinExistence type="predicted"/>
<name>A0ABP7K541_9MICO</name>
<dbReference type="Gene3D" id="3.30.1310.20">
    <property type="entry name" value="PRTase-like"/>
    <property type="match status" value="1"/>
</dbReference>
<dbReference type="Gene3D" id="3.40.50.2020">
    <property type="match status" value="1"/>
</dbReference>
<keyword evidence="2" id="KW-0328">Glycosyltransferase</keyword>
<reference evidence="3" key="1">
    <citation type="journal article" date="2019" name="Int. J. Syst. Evol. Microbiol.">
        <title>The Global Catalogue of Microorganisms (GCM) 10K type strain sequencing project: providing services to taxonomists for standard genome sequencing and annotation.</title>
        <authorList>
            <consortium name="The Broad Institute Genomics Platform"/>
            <consortium name="The Broad Institute Genome Sequencing Center for Infectious Disease"/>
            <person name="Wu L."/>
            <person name="Ma J."/>
        </authorList>
    </citation>
    <scope>NUCLEOTIDE SEQUENCE [LARGE SCALE GENOMIC DNA]</scope>
    <source>
        <strain evidence="3">JCM 17021</strain>
    </source>
</reference>
<keyword evidence="2" id="KW-0808">Transferase</keyword>
<dbReference type="CDD" id="cd06223">
    <property type="entry name" value="PRTases_typeI"/>
    <property type="match status" value="1"/>
</dbReference>
<dbReference type="Pfam" id="PF00156">
    <property type="entry name" value="Pribosyltran"/>
    <property type="match status" value="1"/>
</dbReference>
<dbReference type="SUPFAM" id="SSF53271">
    <property type="entry name" value="PRTase-like"/>
    <property type="match status" value="1"/>
</dbReference>
<sequence length="248" mass="26177">MFSDRREAGRRLATRLAALHLDDPIVLALPRGGVPVALEVARALEAPFDLLIVRKIGAPGFPEVALGAVADAADLPGGMTSDGEALDGAGRDGADAPTVVNLDVFRSTGSDARGLDAARTRELAEIDRRRRRYRGDRPALPVRGRVVIVVDDGVATGATAKAAVALLRREGAAEIVLAVPVAPADQVAEMGEVADRFVVVKAPRVFWAIGEFYSDFHQLSDEETLALLAEAWGDGAEHPLGDRAHPGD</sequence>
<keyword evidence="3" id="KW-1185">Reference proteome</keyword>
<protein>
    <submittedName>
        <fullName evidence="2">Phosphoribosyltransferase</fullName>
    </submittedName>
</protein>
<dbReference type="GO" id="GO:0016757">
    <property type="term" value="F:glycosyltransferase activity"/>
    <property type="evidence" value="ECO:0007669"/>
    <property type="project" value="UniProtKB-KW"/>
</dbReference>
<dbReference type="InterPro" id="IPR000836">
    <property type="entry name" value="PRTase_dom"/>
</dbReference>
<evidence type="ECO:0000259" key="1">
    <source>
        <dbReference type="Pfam" id="PF00156"/>
    </source>
</evidence>
<feature type="domain" description="Phosphoribosyltransferase" evidence="1">
    <location>
        <begin position="12"/>
        <end position="189"/>
    </location>
</feature>
<dbReference type="InterPro" id="IPR029057">
    <property type="entry name" value="PRTase-like"/>
</dbReference>
<evidence type="ECO:0000313" key="2">
    <source>
        <dbReference type="EMBL" id="GAA3865262.1"/>
    </source>
</evidence>
<organism evidence="2 3">
    <name type="scientific">Leifsonia kafniensis</name>
    <dbReference type="NCBI Taxonomy" id="475957"/>
    <lineage>
        <taxon>Bacteria</taxon>
        <taxon>Bacillati</taxon>
        <taxon>Actinomycetota</taxon>
        <taxon>Actinomycetes</taxon>
        <taxon>Micrococcales</taxon>
        <taxon>Microbacteriaceae</taxon>
        <taxon>Leifsonia</taxon>
    </lineage>
</organism>